<dbReference type="Proteomes" id="UP000308267">
    <property type="component" value="Unassembled WGS sequence"/>
</dbReference>
<dbReference type="EMBL" id="SJOL01006601">
    <property type="protein sequence ID" value="TGZ64786.1"/>
    <property type="molecule type" value="Genomic_DNA"/>
</dbReference>
<dbReference type="InterPro" id="IPR000047">
    <property type="entry name" value="HTH_motif"/>
</dbReference>
<comment type="subcellular location">
    <subcellularLocation>
        <location evidence="5 6">Nucleus</location>
    </subcellularLocation>
</comment>
<organism evidence="8 9">
    <name type="scientific">Opisthorchis felineus</name>
    <dbReference type="NCBI Taxonomy" id="147828"/>
    <lineage>
        <taxon>Eukaryota</taxon>
        <taxon>Metazoa</taxon>
        <taxon>Spiralia</taxon>
        <taxon>Lophotrochozoa</taxon>
        <taxon>Platyhelminthes</taxon>
        <taxon>Trematoda</taxon>
        <taxon>Digenea</taxon>
        <taxon>Opisthorchiida</taxon>
        <taxon>Opisthorchiata</taxon>
        <taxon>Opisthorchiidae</taxon>
        <taxon>Opisthorchis</taxon>
    </lineage>
</organism>
<dbReference type="Pfam" id="PF00046">
    <property type="entry name" value="Homeodomain"/>
    <property type="match status" value="1"/>
</dbReference>
<keyword evidence="3 5" id="KW-0539">Nucleus</keyword>
<accession>A0A4S2LNW0</accession>
<dbReference type="Gene3D" id="1.10.10.60">
    <property type="entry name" value="Homeodomain-like"/>
    <property type="match status" value="1"/>
</dbReference>
<dbReference type="SMART" id="SM00389">
    <property type="entry name" value="HOX"/>
    <property type="match status" value="1"/>
</dbReference>
<evidence type="ECO:0000256" key="5">
    <source>
        <dbReference type="PROSITE-ProRule" id="PRU00108"/>
    </source>
</evidence>
<keyword evidence="1 5" id="KW-0238">DNA-binding</keyword>
<dbReference type="InterPro" id="IPR009057">
    <property type="entry name" value="Homeodomain-like_sf"/>
</dbReference>
<name>A0A4S2LNW0_OPIFE</name>
<sequence>MSPTKGGVKDFSVSTLLNGAPMRTVNTESRPTDCTKLYSLDAANLGSVHHGLCLKAFALLSSSYHEPYSPDAQYLEEDTHRTTQTLTGNEELDPTCDKYLTFANDQLFNSQEVPPSSSYLRAPSSAYAQRSGEHRVAYRSDQSNLYQWGKTPKYPALYYSTNVSIPISESTFTCPQCIHLNLQPNKLEPNALVPRAFEQSIHTDSETAGVQSSPILKWTPAENPFAFSSEDSEWELPTTNPKGHINSAHSLVTAKRATQRRNILRRTVFSESQRHNLEMAFRQHAYITKPDRRILAERLGLKESQVKIWFQNRRMKWRTFRQHNSSPHSGGLKASHNKSTSSVTSKIMFPPEHACLFGEFKLAFKEEQPSVGTCVSSSETVLKNSS</sequence>
<dbReference type="STRING" id="147828.A0A4S2LNW0"/>
<dbReference type="PRINTS" id="PR00031">
    <property type="entry name" value="HTHREPRESSR"/>
</dbReference>
<evidence type="ECO:0000256" key="2">
    <source>
        <dbReference type="ARBA" id="ARBA00023155"/>
    </source>
</evidence>
<dbReference type="OrthoDB" id="6159439at2759"/>
<dbReference type="PROSITE" id="PS00027">
    <property type="entry name" value="HOMEOBOX_1"/>
    <property type="match status" value="1"/>
</dbReference>
<dbReference type="AlphaFoldDB" id="A0A4S2LNW0"/>
<dbReference type="PANTHER" id="PTHR24331:SF0">
    <property type="entry name" value="DBX"/>
    <property type="match status" value="1"/>
</dbReference>
<dbReference type="CDD" id="cd00086">
    <property type="entry name" value="homeodomain"/>
    <property type="match status" value="1"/>
</dbReference>
<dbReference type="GO" id="GO:0003677">
    <property type="term" value="F:DNA binding"/>
    <property type="evidence" value="ECO:0007669"/>
    <property type="project" value="UniProtKB-UniRule"/>
</dbReference>
<dbReference type="PANTHER" id="PTHR24331">
    <property type="entry name" value="DBX"/>
    <property type="match status" value="1"/>
</dbReference>
<evidence type="ECO:0000313" key="8">
    <source>
        <dbReference type="EMBL" id="TGZ64786.1"/>
    </source>
</evidence>
<evidence type="ECO:0000313" key="9">
    <source>
        <dbReference type="Proteomes" id="UP000308267"/>
    </source>
</evidence>
<reference evidence="8 9" key="1">
    <citation type="journal article" date="2019" name="BMC Genomics">
        <title>New insights from Opisthorchis felineus genome: update on genomics of the epidemiologically important liver flukes.</title>
        <authorList>
            <person name="Ershov N.I."/>
            <person name="Mordvinov V.A."/>
            <person name="Prokhortchouk E.B."/>
            <person name="Pakharukova M.Y."/>
            <person name="Gunbin K.V."/>
            <person name="Ustyantsev K."/>
            <person name="Genaev M.A."/>
            <person name="Blinov A.G."/>
            <person name="Mazur A."/>
            <person name="Boulygina E."/>
            <person name="Tsygankova S."/>
            <person name="Khrameeva E."/>
            <person name="Chekanov N."/>
            <person name="Fan G."/>
            <person name="Xiao A."/>
            <person name="Zhang H."/>
            <person name="Xu X."/>
            <person name="Yang H."/>
            <person name="Solovyev V."/>
            <person name="Lee S.M."/>
            <person name="Liu X."/>
            <person name="Afonnikov D.A."/>
            <person name="Skryabin K.G."/>
        </authorList>
    </citation>
    <scope>NUCLEOTIDE SEQUENCE [LARGE SCALE GENOMIC DNA]</scope>
    <source>
        <strain evidence="8">AK-0245</strain>
        <tissue evidence="8">Whole organism</tissue>
    </source>
</reference>
<dbReference type="SUPFAM" id="SSF46689">
    <property type="entry name" value="Homeodomain-like"/>
    <property type="match status" value="1"/>
</dbReference>
<comment type="similarity">
    <text evidence="4">Belongs to the H2.0 homeobox family.</text>
</comment>
<gene>
    <name evidence="8" type="ORF">CRM22_006196</name>
</gene>
<evidence type="ECO:0000256" key="3">
    <source>
        <dbReference type="ARBA" id="ARBA00023242"/>
    </source>
</evidence>
<evidence type="ECO:0000256" key="4">
    <source>
        <dbReference type="ARBA" id="ARBA00038504"/>
    </source>
</evidence>
<keyword evidence="2 5" id="KW-0371">Homeobox</keyword>
<feature type="DNA-binding region" description="Homeobox" evidence="5">
    <location>
        <begin position="262"/>
        <end position="321"/>
    </location>
</feature>
<dbReference type="GO" id="GO:0005634">
    <property type="term" value="C:nucleus"/>
    <property type="evidence" value="ECO:0007669"/>
    <property type="project" value="UniProtKB-SubCell"/>
</dbReference>
<evidence type="ECO:0000256" key="1">
    <source>
        <dbReference type="ARBA" id="ARBA00023125"/>
    </source>
</evidence>
<evidence type="ECO:0000259" key="7">
    <source>
        <dbReference type="PROSITE" id="PS50071"/>
    </source>
</evidence>
<dbReference type="InterPro" id="IPR001356">
    <property type="entry name" value="HD"/>
</dbReference>
<dbReference type="InterPro" id="IPR051662">
    <property type="entry name" value="H2.0_Homeobox_NeuralPatt"/>
</dbReference>
<protein>
    <recommendedName>
        <fullName evidence="7">Homeobox domain-containing protein</fullName>
    </recommendedName>
</protein>
<proteinExistence type="inferred from homology"/>
<comment type="caution">
    <text evidence="8">The sequence shown here is derived from an EMBL/GenBank/DDBJ whole genome shotgun (WGS) entry which is preliminary data.</text>
</comment>
<dbReference type="InterPro" id="IPR017970">
    <property type="entry name" value="Homeobox_CS"/>
</dbReference>
<dbReference type="GO" id="GO:0000981">
    <property type="term" value="F:DNA-binding transcription factor activity, RNA polymerase II-specific"/>
    <property type="evidence" value="ECO:0007669"/>
    <property type="project" value="InterPro"/>
</dbReference>
<dbReference type="PROSITE" id="PS50071">
    <property type="entry name" value="HOMEOBOX_2"/>
    <property type="match status" value="1"/>
</dbReference>
<feature type="domain" description="Homeobox" evidence="7">
    <location>
        <begin position="260"/>
        <end position="320"/>
    </location>
</feature>
<evidence type="ECO:0000256" key="6">
    <source>
        <dbReference type="RuleBase" id="RU000682"/>
    </source>
</evidence>
<keyword evidence="9" id="KW-1185">Reference proteome</keyword>